<accession>A0ACA9MZW9</accession>
<name>A0ACA9MZW9_9GLOM</name>
<keyword evidence="2" id="KW-1185">Reference proteome</keyword>
<evidence type="ECO:0000313" key="2">
    <source>
        <dbReference type="Proteomes" id="UP000789702"/>
    </source>
</evidence>
<protein>
    <submittedName>
        <fullName evidence="1">16591_t:CDS:1</fullName>
    </submittedName>
</protein>
<organism evidence="1 2">
    <name type="scientific">Dentiscutata heterogama</name>
    <dbReference type="NCBI Taxonomy" id="1316150"/>
    <lineage>
        <taxon>Eukaryota</taxon>
        <taxon>Fungi</taxon>
        <taxon>Fungi incertae sedis</taxon>
        <taxon>Mucoromycota</taxon>
        <taxon>Glomeromycotina</taxon>
        <taxon>Glomeromycetes</taxon>
        <taxon>Diversisporales</taxon>
        <taxon>Gigasporaceae</taxon>
        <taxon>Dentiscutata</taxon>
    </lineage>
</organism>
<sequence>MSGIESGEASQAKNSFEVDDMLEEDPQTKGSQSTSKSHKRRHGKEKKCAKRFKYLSGWSTTNMNLRLADEHDIVEFQKNLSNTKGSQQTITSMLQRVVPHKGVKKLIIYCGVAEWLVIDNRAFEVIARKGFYRFMLQVDPAFRWPSYKTLKKEIAIANVTAKNQINDLLAQMYIHPVMEAMKAHYAKNIDPDEYDYNNEVLQETSNFDSESESSDDENESDISFEIQENQTENDTELIKLIFGSAQRSDEFTDKLDSYLDLRQTPLVFSEKDPLLWW</sequence>
<dbReference type="Proteomes" id="UP000789702">
    <property type="component" value="Unassembled WGS sequence"/>
</dbReference>
<gene>
    <name evidence="1" type="ORF">DHETER_LOCUS8149</name>
</gene>
<reference evidence="1" key="1">
    <citation type="submission" date="2021-06" db="EMBL/GenBank/DDBJ databases">
        <authorList>
            <person name="Kallberg Y."/>
            <person name="Tangrot J."/>
            <person name="Rosling A."/>
        </authorList>
    </citation>
    <scope>NUCLEOTIDE SEQUENCE</scope>
    <source>
        <strain evidence="1">IL203A</strain>
    </source>
</reference>
<proteinExistence type="predicted"/>
<dbReference type="EMBL" id="CAJVPU010012553">
    <property type="protein sequence ID" value="CAG8624488.1"/>
    <property type="molecule type" value="Genomic_DNA"/>
</dbReference>
<evidence type="ECO:0000313" key="1">
    <source>
        <dbReference type="EMBL" id="CAG8624488.1"/>
    </source>
</evidence>
<comment type="caution">
    <text evidence="1">The sequence shown here is derived from an EMBL/GenBank/DDBJ whole genome shotgun (WGS) entry which is preliminary data.</text>
</comment>